<gene>
    <name evidence="1" type="ORF">LKD75_17830</name>
</gene>
<name>A0AAE3A2Z4_9FIRM</name>
<evidence type="ECO:0000313" key="2">
    <source>
        <dbReference type="Proteomes" id="UP001197795"/>
    </source>
</evidence>
<comment type="caution">
    <text evidence="1">The sequence shown here is derived from an EMBL/GenBank/DDBJ whole genome shotgun (WGS) entry which is preliminary data.</text>
</comment>
<sequence length="209" mass="24053">MEHVTACYWQKETPAELFLSLQQRKYRRLGISAVCACISDNGELVRSLQNKMEEELEEENVWRPFREEILQEKWMDIIRQQKQDDSYAGILCVGSRVLFFSHGRMRICGCFQRFGRTQWRTMQESCMAGEVEPGTAMLMADNGFLNFCEEELTACLQPQIAGRPDARERVEGAARRLKELGEKAERHGGTHMGAVWILPVMGGKGWSRE</sequence>
<evidence type="ECO:0000313" key="1">
    <source>
        <dbReference type="EMBL" id="MCC2121414.1"/>
    </source>
</evidence>
<keyword evidence="2" id="KW-1185">Reference proteome</keyword>
<organism evidence="1 2">
    <name type="scientific">Waltera acetigignens</name>
    <dbReference type="NCBI Taxonomy" id="2981769"/>
    <lineage>
        <taxon>Bacteria</taxon>
        <taxon>Bacillati</taxon>
        <taxon>Bacillota</taxon>
        <taxon>Clostridia</taxon>
        <taxon>Lachnospirales</taxon>
        <taxon>Lachnospiraceae</taxon>
        <taxon>Waltera</taxon>
    </lineage>
</organism>
<dbReference type="Proteomes" id="UP001197795">
    <property type="component" value="Unassembled WGS sequence"/>
</dbReference>
<accession>A0AAE3A2Z4</accession>
<proteinExistence type="predicted"/>
<dbReference type="RefSeq" id="WP_227734048.1">
    <property type="nucleotide sequence ID" value="NZ_JAJEPV010000085.1"/>
</dbReference>
<reference evidence="1 2" key="1">
    <citation type="submission" date="2021-10" db="EMBL/GenBank/DDBJ databases">
        <title>Anaerobic single-cell dispensing facilitates the cultivation of human gut bacteria.</title>
        <authorList>
            <person name="Afrizal A."/>
        </authorList>
    </citation>
    <scope>NUCLEOTIDE SEQUENCE [LARGE SCALE GENOMIC DNA]</scope>
    <source>
        <strain evidence="1 2">CLA-AA-H273</strain>
    </source>
</reference>
<protein>
    <submittedName>
        <fullName evidence="1">Uncharacterized protein</fullName>
    </submittedName>
</protein>
<dbReference type="EMBL" id="JAJEPV010000085">
    <property type="protein sequence ID" value="MCC2121414.1"/>
    <property type="molecule type" value="Genomic_DNA"/>
</dbReference>
<dbReference type="AlphaFoldDB" id="A0AAE3A2Z4"/>